<keyword evidence="6" id="KW-1185">Reference proteome</keyword>
<dbReference type="PROSITE" id="PS50995">
    <property type="entry name" value="HTH_MARR_2"/>
    <property type="match status" value="1"/>
</dbReference>
<keyword evidence="2" id="KW-0238">DNA-binding</keyword>
<protein>
    <submittedName>
        <fullName evidence="5">MarR family transcriptional regulator</fullName>
    </submittedName>
</protein>
<keyword evidence="3" id="KW-0804">Transcription</keyword>
<dbReference type="InterPro" id="IPR000835">
    <property type="entry name" value="HTH_MarR-typ"/>
</dbReference>
<evidence type="ECO:0000256" key="1">
    <source>
        <dbReference type="ARBA" id="ARBA00023015"/>
    </source>
</evidence>
<evidence type="ECO:0000259" key="4">
    <source>
        <dbReference type="PROSITE" id="PS50995"/>
    </source>
</evidence>
<dbReference type="PANTHER" id="PTHR42756:SF1">
    <property type="entry name" value="TRANSCRIPTIONAL REPRESSOR OF EMRAB OPERON"/>
    <property type="match status" value="1"/>
</dbReference>
<proteinExistence type="predicted"/>
<evidence type="ECO:0000256" key="3">
    <source>
        <dbReference type="ARBA" id="ARBA00023163"/>
    </source>
</evidence>
<gene>
    <name evidence="5" type="ORF">KVH43_07405</name>
</gene>
<evidence type="ECO:0000313" key="6">
    <source>
        <dbReference type="Proteomes" id="UP000886818"/>
    </source>
</evidence>
<dbReference type="SMART" id="SM00347">
    <property type="entry name" value="HTH_MARR"/>
    <property type="match status" value="1"/>
</dbReference>
<keyword evidence="1" id="KW-0805">Transcription regulation</keyword>
<name>A0ABX8R881_9CLOT</name>
<reference evidence="5" key="1">
    <citation type="submission" date="2021-07" db="EMBL/GenBank/DDBJ databases">
        <title>Complete genome sequence of Crassaminicella sp. 143-21, isolated from a deep-sea hydrothermal vent.</title>
        <authorList>
            <person name="Li X."/>
        </authorList>
    </citation>
    <scope>NUCLEOTIDE SEQUENCE</scope>
    <source>
        <strain evidence="5">143-21</strain>
    </source>
</reference>
<accession>A0ABX8R881</accession>
<dbReference type="PANTHER" id="PTHR42756">
    <property type="entry name" value="TRANSCRIPTIONAL REGULATOR, MARR"/>
    <property type="match status" value="1"/>
</dbReference>
<dbReference type="Proteomes" id="UP000886818">
    <property type="component" value="Chromosome"/>
</dbReference>
<dbReference type="RefSeq" id="WP_218281923.1">
    <property type="nucleotide sequence ID" value="NZ_CP078093.1"/>
</dbReference>
<feature type="domain" description="HTH marR-type" evidence="4">
    <location>
        <begin position="3"/>
        <end position="142"/>
    </location>
</feature>
<dbReference type="EMBL" id="CP078093">
    <property type="protein sequence ID" value="QXM05223.1"/>
    <property type="molecule type" value="Genomic_DNA"/>
</dbReference>
<evidence type="ECO:0000313" key="5">
    <source>
        <dbReference type="EMBL" id="QXM05223.1"/>
    </source>
</evidence>
<organism evidence="5 6">
    <name type="scientific">Crassaminicella indica</name>
    <dbReference type="NCBI Taxonomy" id="2855394"/>
    <lineage>
        <taxon>Bacteria</taxon>
        <taxon>Bacillati</taxon>
        <taxon>Bacillota</taxon>
        <taxon>Clostridia</taxon>
        <taxon>Eubacteriales</taxon>
        <taxon>Clostridiaceae</taxon>
        <taxon>Crassaminicella</taxon>
    </lineage>
</organism>
<sequence length="163" mass="19016">MKMANYYHEINRMIDKLMHKVLVYDRKGFKINGKEELSLLDIHVLRKIGQEDNKKIYELINDLEIDRGVVASVTKKLILNGYIIKERSEEDKRVYIIKLTDAGKEMYEKTLKVQKDLLDFVLSEVTLNEEKAILKFLSKINQTTLSIDQGEIIQKNNNALMGK</sequence>
<dbReference type="Pfam" id="PF01047">
    <property type="entry name" value="MarR"/>
    <property type="match status" value="1"/>
</dbReference>
<evidence type="ECO:0000256" key="2">
    <source>
        <dbReference type="ARBA" id="ARBA00023125"/>
    </source>
</evidence>